<name>A0A926FPC1_AERHY</name>
<proteinExistence type="predicted"/>
<accession>A0A926FPC1</accession>
<organism evidence="2">
    <name type="scientific">Aeromonas hydrophila</name>
    <dbReference type="NCBI Taxonomy" id="644"/>
    <lineage>
        <taxon>Bacteria</taxon>
        <taxon>Pseudomonadati</taxon>
        <taxon>Pseudomonadota</taxon>
        <taxon>Gammaproteobacteria</taxon>
        <taxon>Aeromonadales</taxon>
        <taxon>Aeromonadaceae</taxon>
        <taxon>Aeromonas</taxon>
    </lineage>
</organism>
<gene>
    <name evidence="2" type="ORF">H2136_20670</name>
</gene>
<evidence type="ECO:0000313" key="2">
    <source>
        <dbReference type="EMBL" id="MBC8674357.1"/>
    </source>
</evidence>
<dbReference type="EMBL" id="JACLAN010000014">
    <property type="protein sequence ID" value="MBC8674357.1"/>
    <property type="molecule type" value="Genomic_DNA"/>
</dbReference>
<protein>
    <submittedName>
        <fullName evidence="2">Uncharacterized protein</fullName>
    </submittedName>
</protein>
<dbReference type="AlphaFoldDB" id="A0A926FPC1"/>
<feature type="region of interest" description="Disordered" evidence="1">
    <location>
        <begin position="20"/>
        <end position="46"/>
    </location>
</feature>
<sequence length="84" mass="8770">MLQPLAVQCRPRRCRAGVTGGALLGHGHVPGRDGRQGSSPAGLPGPAAWLLGAGDRRQERAAVLQLLGEPTGQPTPTSPRWCEI</sequence>
<evidence type="ECO:0000256" key="1">
    <source>
        <dbReference type="SAM" id="MobiDB-lite"/>
    </source>
</evidence>
<comment type="caution">
    <text evidence="2">The sequence shown here is derived from an EMBL/GenBank/DDBJ whole genome shotgun (WGS) entry which is preliminary data.</text>
</comment>
<reference evidence="2" key="1">
    <citation type="submission" date="2020-07" db="EMBL/GenBank/DDBJ databases">
        <title>Carbapenem Resistant Aeromonas hydrophila Carrying blacphA7 Isolated from Two Solid Organ Transplant Patients.</title>
        <authorList>
            <person name="Hilt E."/>
            <person name="Fitzwater S.P."/>
            <person name="Ward K."/>
            <person name="De St Maurice A."/>
            <person name="Chandrasekaran S."/>
            <person name="Garner O.B."/>
            <person name="Yang S."/>
        </authorList>
    </citation>
    <scope>NUCLEOTIDE SEQUENCE</scope>
    <source>
        <strain evidence="2">B-1</strain>
    </source>
</reference>